<protein>
    <submittedName>
        <fullName evidence="7">LemA family protein</fullName>
    </submittedName>
</protein>
<evidence type="ECO:0000313" key="7">
    <source>
        <dbReference type="EMBL" id="MBO8441248.1"/>
    </source>
</evidence>
<comment type="subcellular location">
    <subcellularLocation>
        <location evidence="1">Membrane</location>
        <topology evidence="1">Single-pass membrane protein</topology>
    </subcellularLocation>
</comment>
<keyword evidence="4 6" id="KW-1133">Transmembrane helix</keyword>
<name>A0A9D9E6R3_9LACO</name>
<evidence type="ECO:0000256" key="2">
    <source>
        <dbReference type="ARBA" id="ARBA00008854"/>
    </source>
</evidence>
<dbReference type="SUPFAM" id="SSF140478">
    <property type="entry name" value="LemA-like"/>
    <property type="match status" value="1"/>
</dbReference>
<gene>
    <name evidence="7" type="ORF">IAA89_02240</name>
</gene>
<dbReference type="PANTHER" id="PTHR34478:SF2">
    <property type="entry name" value="MEMBRANE PROTEIN"/>
    <property type="match status" value="1"/>
</dbReference>
<keyword evidence="5 6" id="KW-0472">Membrane</keyword>
<keyword evidence="3 6" id="KW-0812">Transmembrane</keyword>
<evidence type="ECO:0000256" key="6">
    <source>
        <dbReference type="SAM" id="Phobius"/>
    </source>
</evidence>
<organism evidence="7 8">
    <name type="scientific">Candidatus Gallilactobacillus intestinavium</name>
    <dbReference type="NCBI Taxonomy" id="2840838"/>
    <lineage>
        <taxon>Bacteria</taxon>
        <taxon>Bacillati</taxon>
        <taxon>Bacillota</taxon>
        <taxon>Bacilli</taxon>
        <taxon>Lactobacillales</taxon>
        <taxon>Lactobacillaceae</taxon>
        <taxon>Lactobacillaceae incertae sedis</taxon>
        <taxon>Candidatus Gallilactobacillus</taxon>
    </lineage>
</organism>
<dbReference type="Gene3D" id="1.20.1440.20">
    <property type="entry name" value="LemA-like domain"/>
    <property type="match status" value="1"/>
</dbReference>
<dbReference type="GO" id="GO:0016020">
    <property type="term" value="C:membrane"/>
    <property type="evidence" value="ECO:0007669"/>
    <property type="project" value="UniProtKB-SubCell"/>
</dbReference>
<dbReference type="AlphaFoldDB" id="A0A9D9E6R3"/>
<feature type="transmembrane region" description="Helical" evidence="6">
    <location>
        <begin position="6"/>
        <end position="25"/>
    </location>
</feature>
<dbReference type="Pfam" id="PF04011">
    <property type="entry name" value="LemA"/>
    <property type="match status" value="1"/>
</dbReference>
<comment type="caution">
    <text evidence="7">The sequence shown here is derived from an EMBL/GenBank/DDBJ whole genome shotgun (WGS) entry which is preliminary data.</text>
</comment>
<evidence type="ECO:0000256" key="1">
    <source>
        <dbReference type="ARBA" id="ARBA00004167"/>
    </source>
</evidence>
<sequence length="188" mass="21747">MTTIIILIVIVLLVILYISLYNSLVKLKTYTQESWSQIDVQLKRRNDLIPNLLETVKGYSHYEKDTLSQIVNLRNKLINNNTDRKDTMKVSDELSNSLKSIFALSENYPDLKADAEYQKLMEELTNTENKIAYSRQLYNSSVANFNMKIQTFPTSIVAKIHHFTPATYLETSNEEKSVPNISFNEENN</sequence>
<dbReference type="PANTHER" id="PTHR34478">
    <property type="entry name" value="PROTEIN LEMA"/>
    <property type="match status" value="1"/>
</dbReference>
<dbReference type="InterPro" id="IPR007156">
    <property type="entry name" value="MamQ_LemA"/>
</dbReference>
<evidence type="ECO:0000256" key="3">
    <source>
        <dbReference type="ARBA" id="ARBA00022692"/>
    </source>
</evidence>
<comment type="similarity">
    <text evidence="2">Belongs to the LemA family.</text>
</comment>
<evidence type="ECO:0000256" key="5">
    <source>
        <dbReference type="ARBA" id="ARBA00023136"/>
    </source>
</evidence>
<reference evidence="7" key="2">
    <citation type="journal article" date="2021" name="PeerJ">
        <title>Extensive microbial diversity within the chicken gut microbiome revealed by metagenomics and culture.</title>
        <authorList>
            <person name="Gilroy R."/>
            <person name="Ravi A."/>
            <person name="Getino M."/>
            <person name="Pursley I."/>
            <person name="Horton D.L."/>
            <person name="Alikhan N.F."/>
            <person name="Baker D."/>
            <person name="Gharbi K."/>
            <person name="Hall N."/>
            <person name="Watson M."/>
            <person name="Adriaenssens E.M."/>
            <person name="Foster-Nyarko E."/>
            <person name="Jarju S."/>
            <person name="Secka A."/>
            <person name="Antonio M."/>
            <person name="Oren A."/>
            <person name="Chaudhuri R.R."/>
            <person name="La Ragione R."/>
            <person name="Hildebrand F."/>
            <person name="Pallen M.J."/>
        </authorList>
    </citation>
    <scope>NUCLEOTIDE SEQUENCE</scope>
    <source>
        <strain evidence="7">C6-149</strain>
    </source>
</reference>
<evidence type="ECO:0000256" key="4">
    <source>
        <dbReference type="ARBA" id="ARBA00022989"/>
    </source>
</evidence>
<dbReference type="InterPro" id="IPR023353">
    <property type="entry name" value="LemA-like_dom_sf"/>
</dbReference>
<evidence type="ECO:0000313" key="8">
    <source>
        <dbReference type="Proteomes" id="UP000823614"/>
    </source>
</evidence>
<dbReference type="Proteomes" id="UP000823614">
    <property type="component" value="Unassembled WGS sequence"/>
</dbReference>
<proteinExistence type="inferred from homology"/>
<dbReference type="EMBL" id="JADIMP010000042">
    <property type="protein sequence ID" value="MBO8441248.1"/>
    <property type="molecule type" value="Genomic_DNA"/>
</dbReference>
<reference evidence="7" key="1">
    <citation type="submission" date="2020-10" db="EMBL/GenBank/DDBJ databases">
        <authorList>
            <person name="Gilroy R."/>
        </authorList>
    </citation>
    <scope>NUCLEOTIDE SEQUENCE</scope>
    <source>
        <strain evidence="7">C6-149</strain>
    </source>
</reference>
<accession>A0A9D9E6R3</accession>